<reference evidence="3" key="1">
    <citation type="journal article" date="2011" name="Genome Res.">
        <title>Phylogeny-wide analysis of social amoeba genomes highlights ancient origins for complex intercellular communication.</title>
        <authorList>
            <person name="Heidel A.J."/>
            <person name="Lawal H.M."/>
            <person name="Felder M."/>
            <person name="Schilde C."/>
            <person name="Helps N.R."/>
            <person name="Tunggal B."/>
            <person name="Rivero F."/>
            <person name="John U."/>
            <person name="Schleicher M."/>
            <person name="Eichinger L."/>
            <person name="Platzer M."/>
            <person name="Noegel A.A."/>
            <person name="Schaap P."/>
            <person name="Gloeckner G."/>
        </authorList>
    </citation>
    <scope>NUCLEOTIDE SEQUENCE [LARGE SCALE GENOMIC DNA]</scope>
    <source>
        <strain evidence="3">SH3</strain>
    </source>
</reference>
<dbReference type="EMBL" id="GL883018">
    <property type="protein sequence ID" value="EGG18295.1"/>
    <property type="molecule type" value="Genomic_DNA"/>
</dbReference>
<evidence type="ECO:0008006" key="4">
    <source>
        <dbReference type="Google" id="ProtNLM"/>
    </source>
</evidence>
<evidence type="ECO:0000313" key="2">
    <source>
        <dbReference type="EMBL" id="EGG18295.1"/>
    </source>
</evidence>
<dbReference type="Proteomes" id="UP000007797">
    <property type="component" value="Unassembled WGS sequence"/>
</dbReference>
<proteinExistence type="predicted"/>
<name>F4Q0E4_CACFS</name>
<keyword evidence="3" id="KW-1185">Reference proteome</keyword>
<gene>
    <name evidence="2" type="ORF">DFA_03789</name>
</gene>
<organism evidence="2 3">
    <name type="scientific">Cavenderia fasciculata</name>
    <name type="common">Slime mold</name>
    <name type="synonym">Dictyostelium fasciculatum</name>
    <dbReference type="NCBI Taxonomy" id="261658"/>
    <lineage>
        <taxon>Eukaryota</taxon>
        <taxon>Amoebozoa</taxon>
        <taxon>Evosea</taxon>
        <taxon>Eumycetozoa</taxon>
        <taxon>Dictyostelia</taxon>
        <taxon>Acytosteliales</taxon>
        <taxon>Cavenderiaceae</taxon>
        <taxon>Cavenderia</taxon>
    </lineage>
</organism>
<dbReference type="AlphaFoldDB" id="F4Q0E4"/>
<dbReference type="InterPro" id="IPR040291">
    <property type="entry name" value="DDB_G0287341-like"/>
</dbReference>
<dbReference type="PANTHER" id="PTHR35202">
    <property type="entry name" value="TRANSMEMBRANE PROTEIN-RELATED"/>
    <property type="match status" value="1"/>
</dbReference>
<accession>F4Q0E4</accession>
<feature type="transmembrane region" description="Helical" evidence="1">
    <location>
        <begin position="103"/>
        <end position="126"/>
    </location>
</feature>
<keyword evidence="1" id="KW-1133">Transmembrane helix</keyword>
<evidence type="ECO:0000256" key="1">
    <source>
        <dbReference type="SAM" id="Phobius"/>
    </source>
</evidence>
<dbReference type="KEGG" id="dfa:DFA_03789"/>
<keyword evidence="1" id="KW-0812">Transmembrane</keyword>
<evidence type="ECO:0000313" key="3">
    <source>
        <dbReference type="Proteomes" id="UP000007797"/>
    </source>
</evidence>
<sequence length="208" mass="23588">MKYSKVTINIIGFISLCAAVSLLVVSFLYPWYEQKSTVTGSTKRFKSGGFIQNRDQFVEFENHQTITSDLMSTVFVSCILSFCFATVSLLFMSCRIFTKNEPFANTSISVSIFLAFIIGMFSFLMLLRLPSALNSDCTKVYNVVLCKEENPSRFYYSNSNFVWGPYMAWYSSLANRATVLLLVSLFCSLEYYVPPKPIEPLVKDGAHL</sequence>
<dbReference type="GeneID" id="14870426"/>
<keyword evidence="1" id="KW-0472">Membrane</keyword>
<feature type="transmembrane region" description="Helical" evidence="1">
    <location>
        <begin position="7"/>
        <end position="32"/>
    </location>
</feature>
<protein>
    <recommendedName>
        <fullName evidence="4">Transmembrane protein</fullName>
    </recommendedName>
</protein>
<dbReference type="RefSeq" id="XP_004357118.1">
    <property type="nucleotide sequence ID" value="XM_004357063.1"/>
</dbReference>
<feature type="transmembrane region" description="Helical" evidence="1">
    <location>
        <begin position="70"/>
        <end position="91"/>
    </location>
</feature>